<organism evidence="1 2">
    <name type="scientific">Streptantibioticus cattleyicolor (strain ATCC 35852 / DSM 46488 / JCM 4925 / NBRC 14057 / NRRL 8057)</name>
    <name type="common">Streptomyces cattleya</name>
    <dbReference type="NCBI Taxonomy" id="1003195"/>
    <lineage>
        <taxon>Bacteria</taxon>
        <taxon>Bacillati</taxon>
        <taxon>Actinomycetota</taxon>
        <taxon>Actinomycetes</taxon>
        <taxon>Kitasatosporales</taxon>
        <taxon>Streptomycetaceae</taxon>
        <taxon>Streptantibioticus</taxon>
    </lineage>
</organism>
<dbReference type="EMBL" id="CP003219">
    <property type="protein sequence ID" value="AEW93028.1"/>
    <property type="molecule type" value="Genomic_DNA"/>
</dbReference>
<dbReference type="PATRIC" id="fig|1003195.11.peg.2259"/>
<dbReference type="RefSeq" id="WP_014141426.1">
    <property type="nucleotide sequence ID" value="NC_016111.1"/>
</dbReference>
<accession>G8WTE5</accession>
<sequence length="201" mass="22492">MFEVRKSIRQFRDDPAWTFQRKARDYLAEFDRGGYPFSLGPRGNFIRNLARGRLASGRPVSLFHLGAWVRTGGAPSGEHARVFGVAVLELDLVLPATAFTHSGLAYFTKNWSRPALPCPAGTVTVLPLQGPNDRIHRCSTDPAFADAVYTLQLRSLMRTPAFGWRTDNNRLIGWRFGRRPLTQILALAERLNSIADLLSNP</sequence>
<name>F8JU18_STREN</name>
<dbReference type="OrthoDB" id="190895at2"/>
<dbReference type="Proteomes" id="UP000007842">
    <property type="component" value="Chromosome"/>
</dbReference>
<dbReference type="STRING" id="1003195.SCATT_06570"/>
<dbReference type="HOGENOM" id="CLU_1359728_0_0_11"/>
<reference evidence="2" key="1">
    <citation type="submission" date="2011-12" db="EMBL/GenBank/DDBJ databases">
        <title>Complete genome sequence of Streptomyces cattleya strain DSM 46488.</title>
        <authorList>
            <person name="Ou H.-Y."/>
            <person name="Li P."/>
            <person name="Zhao C."/>
            <person name="O'Hagan D."/>
            <person name="Deng Z."/>
        </authorList>
    </citation>
    <scope>NUCLEOTIDE SEQUENCE [LARGE SCALE GENOMIC DNA]</scope>
    <source>
        <strain evidence="2">ATCC 35852 / DSM 46488 / JCM 4925 / NBRC 14057 / NRRL 8057</strain>
    </source>
</reference>
<dbReference type="eggNOG" id="ENOG5032ISK">
    <property type="taxonomic scope" value="Bacteria"/>
</dbReference>
<evidence type="ECO:0000313" key="1">
    <source>
        <dbReference type="EMBL" id="AEW93028.1"/>
    </source>
</evidence>
<evidence type="ECO:0000313" key="2">
    <source>
        <dbReference type="Proteomes" id="UP000007842"/>
    </source>
</evidence>
<dbReference type="KEGG" id="scy:SCATT_06570"/>
<dbReference type="KEGG" id="sct:SCAT_0650"/>
<dbReference type="AlphaFoldDB" id="F8JU18"/>
<proteinExistence type="predicted"/>
<protein>
    <submittedName>
        <fullName evidence="1">Uncharacterized protein</fullName>
    </submittedName>
</protein>
<keyword evidence="2" id="KW-1185">Reference proteome</keyword>
<gene>
    <name evidence="1" type="ordered locus">SCATT_06570</name>
</gene>
<accession>F8JU18</accession>